<gene>
    <name evidence="1" type="ORF">RRG08_066111</name>
</gene>
<evidence type="ECO:0000313" key="1">
    <source>
        <dbReference type="EMBL" id="KAK3766444.1"/>
    </source>
</evidence>
<sequence>SRSRSSKLKDRWWLWR</sequence>
<dbReference type="AlphaFoldDB" id="A0AAE0ZBI6"/>
<proteinExistence type="predicted"/>
<accession>A0AAE0ZBI6</accession>
<protein>
    <submittedName>
        <fullName evidence="1">Uncharacterized protein</fullName>
    </submittedName>
</protein>
<dbReference type="EMBL" id="JAWDGP010004231">
    <property type="protein sequence ID" value="KAK3766444.1"/>
    <property type="molecule type" value="Genomic_DNA"/>
</dbReference>
<feature type="non-terminal residue" evidence="1">
    <location>
        <position position="1"/>
    </location>
</feature>
<reference evidence="1" key="1">
    <citation type="journal article" date="2023" name="G3 (Bethesda)">
        <title>A reference genome for the long-term kleptoplast-retaining sea slug Elysia crispata morphotype clarki.</title>
        <authorList>
            <person name="Eastman K.E."/>
            <person name="Pendleton A.L."/>
            <person name="Shaikh M.A."/>
            <person name="Suttiyut T."/>
            <person name="Ogas R."/>
            <person name="Tomko P."/>
            <person name="Gavelis G."/>
            <person name="Widhalm J.R."/>
            <person name="Wisecaver J.H."/>
        </authorList>
    </citation>
    <scope>NUCLEOTIDE SEQUENCE</scope>
    <source>
        <strain evidence="1">ECLA1</strain>
    </source>
</reference>
<dbReference type="Proteomes" id="UP001283361">
    <property type="component" value="Unassembled WGS sequence"/>
</dbReference>
<comment type="caution">
    <text evidence="1">The sequence shown here is derived from an EMBL/GenBank/DDBJ whole genome shotgun (WGS) entry which is preliminary data.</text>
</comment>
<organism evidence="1 2">
    <name type="scientific">Elysia crispata</name>
    <name type="common">lettuce slug</name>
    <dbReference type="NCBI Taxonomy" id="231223"/>
    <lineage>
        <taxon>Eukaryota</taxon>
        <taxon>Metazoa</taxon>
        <taxon>Spiralia</taxon>
        <taxon>Lophotrochozoa</taxon>
        <taxon>Mollusca</taxon>
        <taxon>Gastropoda</taxon>
        <taxon>Heterobranchia</taxon>
        <taxon>Euthyneura</taxon>
        <taxon>Panpulmonata</taxon>
        <taxon>Sacoglossa</taxon>
        <taxon>Placobranchoidea</taxon>
        <taxon>Plakobranchidae</taxon>
        <taxon>Elysia</taxon>
    </lineage>
</organism>
<evidence type="ECO:0000313" key="2">
    <source>
        <dbReference type="Proteomes" id="UP001283361"/>
    </source>
</evidence>
<keyword evidence="2" id="KW-1185">Reference proteome</keyword>
<name>A0AAE0ZBI6_9GAST</name>